<proteinExistence type="inferred from homology"/>
<dbReference type="GO" id="GO:0005764">
    <property type="term" value="C:lysosome"/>
    <property type="evidence" value="ECO:0007669"/>
    <property type="project" value="TreeGrafter"/>
</dbReference>
<evidence type="ECO:0000256" key="12">
    <source>
        <dbReference type="RuleBase" id="RU000454"/>
    </source>
</evidence>
<evidence type="ECO:0000256" key="9">
    <source>
        <dbReference type="ARBA" id="ARBA00023180"/>
    </source>
</evidence>
<dbReference type="InterPro" id="IPR001969">
    <property type="entry name" value="Aspartic_peptidase_AS"/>
</dbReference>
<dbReference type="InterPro" id="IPR034164">
    <property type="entry name" value="Pepsin-like_dom"/>
</dbReference>
<keyword evidence="16" id="KW-1185">Reference proteome</keyword>
<evidence type="ECO:0000256" key="5">
    <source>
        <dbReference type="ARBA" id="ARBA00022729"/>
    </source>
</evidence>
<dbReference type="OrthoDB" id="5839471at2759"/>
<evidence type="ECO:0000256" key="2">
    <source>
        <dbReference type="ARBA" id="ARBA00007447"/>
    </source>
</evidence>
<evidence type="ECO:0000256" key="11">
    <source>
        <dbReference type="PIRSR" id="PIRSR601461-2"/>
    </source>
</evidence>
<evidence type="ECO:0000256" key="8">
    <source>
        <dbReference type="ARBA" id="ARBA00023157"/>
    </source>
</evidence>
<feature type="domain" description="Peptidase A1" evidence="14">
    <location>
        <begin position="73"/>
        <end position="423"/>
    </location>
</feature>
<dbReference type="InterPro" id="IPR033121">
    <property type="entry name" value="PEPTIDASE_A1"/>
</dbReference>
<evidence type="ECO:0000313" key="15">
    <source>
        <dbReference type="EMBL" id="CAI5451127.1"/>
    </source>
</evidence>
<dbReference type="InterPro" id="IPR001461">
    <property type="entry name" value="Aspartic_peptidase_A1"/>
</dbReference>
<evidence type="ECO:0000256" key="4">
    <source>
        <dbReference type="ARBA" id="ARBA00022670"/>
    </source>
</evidence>
<dbReference type="InterPro" id="IPR012848">
    <property type="entry name" value="Aspartic_peptidase_N"/>
</dbReference>
<name>A0A9P1ITW1_9PELO</name>
<sequence length="428" mass="45768">MSRTLILLALVACAYSAVVQVPLLKVESIRNRMIRQGTYAEYLKTKELRRLYINRGEAATVGQIVSDYEDEAYVGNITIGNPQQQFKVILDTGSSNLWIPDITCGTKPINCQSDPKCSSSLLCQFECEDQACCGAGPNYTDSCLLQAKFDSSKSKTYVANGQNFIIEYGTGSARGFLGQDTITFGGVGEPQLTVPNQVFGQATSLAAFFEGQPLDGILGLAFKSIAVDQITPPFINAVNQGLVDQPIFTVFLEHEGDQNGVPGGVYTYGGLDTTNCGPVLAYQQLSSATYYQFKMSAIGAGSYKSTKGWQVISDTGTSLIGGPASIVSGIASAAGATYNSTYGVYLVPCGTKVPTVDITIGSNVYSVDSSNTVIPLGDGSNNCIFAVFPFNSFGFGPSWILGDPFIRQYCNVYDVTNQRVGFAKSLQK</sequence>
<feature type="active site" evidence="10">
    <location>
        <position position="91"/>
    </location>
</feature>
<gene>
    <name evidence="15" type="ORF">CAMP_LOCUS13764</name>
</gene>
<feature type="signal peptide" evidence="13">
    <location>
        <begin position="1"/>
        <end position="16"/>
    </location>
</feature>
<protein>
    <recommendedName>
        <fullName evidence="14">Peptidase A1 domain-containing protein</fullName>
    </recommendedName>
</protein>
<evidence type="ECO:0000256" key="3">
    <source>
        <dbReference type="ARBA" id="ARBA00022525"/>
    </source>
</evidence>
<comment type="subcellular location">
    <subcellularLocation>
        <location evidence="1">Secreted</location>
    </subcellularLocation>
</comment>
<dbReference type="EMBL" id="CANHGI010000005">
    <property type="protein sequence ID" value="CAI5451127.1"/>
    <property type="molecule type" value="Genomic_DNA"/>
</dbReference>
<dbReference type="Proteomes" id="UP001152747">
    <property type="component" value="Unassembled WGS sequence"/>
</dbReference>
<dbReference type="AlphaFoldDB" id="A0A9P1ITW1"/>
<accession>A0A9P1ITW1</accession>
<comment type="similarity">
    <text evidence="2 12">Belongs to the peptidase A1 family.</text>
</comment>
<keyword evidence="7 12" id="KW-0378">Hydrolase</keyword>
<evidence type="ECO:0000256" key="6">
    <source>
        <dbReference type="ARBA" id="ARBA00022750"/>
    </source>
</evidence>
<evidence type="ECO:0000256" key="7">
    <source>
        <dbReference type="ARBA" id="ARBA00022801"/>
    </source>
</evidence>
<feature type="disulfide bond" evidence="11">
    <location>
        <begin position="104"/>
        <end position="127"/>
    </location>
</feature>
<dbReference type="GO" id="GO:0006508">
    <property type="term" value="P:proteolysis"/>
    <property type="evidence" value="ECO:0007669"/>
    <property type="project" value="UniProtKB-KW"/>
</dbReference>
<dbReference type="Gene3D" id="2.40.70.10">
    <property type="entry name" value="Acid Proteases"/>
    <property type="match status" value="2"/>
</dbReference>
<dbReference type="PROSITE" id="PS51767">
    <property type="entry name" value="PEPTIDASE_A1"/>
    <property type="match status" value="1"/>
</dbReference>
<keyword evidence="9" id="KW-0325">Glycoprotein</keyword>
<evidence type="ECO:0000256" key="10">
    <source>
        <dbReference type="PIRSR" id="PIRSR601461-1"/>
    </source>
</evidence>
<dbReference type="PANTHER" id="PTHR47966">
    <property type="entry name" value="BETA-SITE APP-CLEAVING ENZYME, ISOFORM A-RELATED"/>
    <property type="match status" value="1"/>
</dbReference>
<dbReference type="GO" id="GO:0005576">
    <property type="term" value="C:extracellular region"/>
    <property type="evidence" value="ECO:0007669"/>
    <property type="project" value="UniProtKB-SubCell"/>
</dbReference>
<keyword evidence="8 11" id="KW-1015">Disulfide bond</keyword>
<comment type="caution">
    <text evidence="15">The sequence shown here is derived from an EMBL/GenBank/DDBJ whole genome shotgun (WGS) entry which is preliminary data.</text>
</comment>
<dbReference type="FunFam" id="2.40.70.10:FF:000052">
    <property type="entry name" value="ASpartyl Protease"/>
    <property type="match status" value="1"/>
</dbReference>
<evidence type="ECO:0000256" key="13">
    <source>
        <dbReference type="SAM" id="SignalP"/>
    </source>
</evidence>
<dbReference type="PRINTS" id="PR00792">
    <property type="entry name" value="PEPSIN"/>
</dbReference>
<keyword evidence="5 13" id="KW-0732">Signal</keyword>
<keyword evidence="3" id="KW-0964">Secreted</keyword>
<dbReference type="Pfam" id="PF07966">
    <property type="entry name" value="A1_Propeptide"/>
    <property type="match status" value="1"/>
</dbReference>
<keyword evidence="4 12" id="KW-0645">Protease</keyword>
<dbReference type="PANTHER" id="PTHR47966:SF45">
    <property type="entry name" value="PEPTIDASE A1 DOMAIN-CONTAINING PROTEIN"/>
    <property type="match status" value="1"/>
</dbReference>
<evidence type="ECO:0000256" key="1">
    <source>
        <dbReference type="ARBA" id="ARBA00004613"/>
    </source>
</evidence>
<feature type="active site" evidence="10">
    <location>
        <position position="314"/>
    </location>
</feature>
<dbReference type="Pfam" id="PF00026">
    <property type="entry name" value="Asp"/>
    <property type="match status" value="1"/>
</dbReference>
<evidence type="ECO:0000313" key="16">
    <source>
        <dbReference type="Proteomes" id="UP001152747"/>
    </source>
</evidence>
<dbReference type="SUPFAM" id="SSF50630">
    <property type="entry name" value="Acid proteases"/>
    <property type="match status" value="1"/>
</dbReference>
<dbReference type="GO" id="GO:0004190">
    <property type="term" value="F:aspartic-type endopeptidase activity"/>
    <property type="evidence" value="ECO:0007669"/>
    <property type="project" value="UniProtKB-KW"/>
</dbReference>
<dbReference type="CDD" id="cd05471">
    <property type="entry name" value="pepsin_like"/>
    <property type="match status" value="1"/>
</dbReference>
<organism evidence="15 16">
    <name type="scientific">Caenorhabditis angaria</name>
    <dbReference type="NCBI Taxonomy" id="860376"/>
    <lineage>
        <taxon>Eukaryota</taxon>
        <taxon>Metazoa</taxon>
        <taxon>Ecdysozoa</taxon>
        <taxon>Nematoda</taxon>
        <taxon>Chromadorea</taxon>
        <taxon>Rhabditida</taxon>
        <taxon>Rhabditina</taxon>
        <taxon>Rhabditomorpha</taxon>
        <taxon>Rhabditoidea</taxon>
        <taxon>Rhabditidae</taxon>
        <taxon>Peloderinae</taxon>
        <taxon>Caenorhabditis</taxon>
    </lineage>
</organism>
<dbReference type="PROSITE" id="PS00141">
    <property type="entry name" value="ASP_PROTEASE"/>
    <property type="match status" value="1"/>
</dbReference>
<evidence type="ECO:0000259" key="14">
    <source>
        <dbReference type="PROSITE" id="PS51767"/>
    </source>
</evidence>
<feature type="chain" id="PRO_5040169838" description="Peptidase A1 domain-containing protein" evidence="13">
    <location>
        <begin position="17"/>
        <end position="428"/>
    </location>
</feature>
<dbReference type="InterPro" id="IPR021109">
    <property type="entry name" value="Peptidase_aspartic_dom_sf"/>
</dbReference>
<reference evidence="15" key="1">
    <citation type="submission" date="2022-11" db="EMBL/GenBank/DDBJ databases">
        <authorList>
            <person name="Kikuchi T."/>
        </authorList>
    </citation>
    <scope>NUCLEOTIDE SEQUENCE</scope>
    <source>
        <strain evidence="15">PS1010</strain>
    </source>
</reference>
<keyword evidence="6 12" id="KW-0064">Aspartyl protease</keyword>